<dbReference type="EMBL" id="BEZZ01003597">
    <property type="protein sequence ID" value="GCC20069.1"/>
    <property type="molecule type" value="Genomic_DNA"/>
</dbReference>
<dbReference type="PRINTS" id="PR00237">
    <property type="entry name" value="GPCRRHODOPSN"/>
</dbReference>
<evidence type="ECO:0000256" key="8">
    <source>
        <dbReference type="ARBA" id="ARBA00023157"/>
    </source>
</evidence>
<keyword evidence="16" id="KW-1185">Reference proteome</keyword>
<feature type="transmembrane region" description="Helical" evidence="13">
    <location>
        <begin position="53"/>
        <end position="76"/>
    </location>
</feature>
<evidence type="ECO:0000313" key="16">
    <source>
        <dbReference type="Proteomes" id="UP000287033"/>
    </source>
</evidence>
<keyword evidence="8" id="KW-1015">Disulfide bond</keyword>
<name>A0A401RPH6_CHIPU</name>
<keyword evidence="5 13" id="KW-1133">Transmembrane helix</keyword>
<evidence type="ECO:0000256" key="3">
    <source>
        <dbReference type="ARBA" id="ARBA00022475"/>
    </source>
</evidence>
<sequence>MNSSQGAMLTCNISYDQGTVPLITVYSLVLAIGAPANFVTLCLSLVKICRKNVLSVYLFTLSLSDLLYMGTIPQWILYVKNHNKWTQSDTACQLTGFIFFNNLYISILLLCCISTDRCLVVLYPIESQWRRRRRTAVMVCIGVWLLVMMVHLPVFFLSSVKSAKEKNDSCFETIPMPPLVAKFNYARFSVGFCIPLFILALTNLLIFRRIQASPCLNIREKTKVKYLAIAIILIFLGCFAPYHLVLLSRAIAFSLYKDSCWFEEKIYNASTLFLCLCTINSAINPILYMFSCESVRQEFCREVQSIRNHSSRRSNRTDSYILRNGQTSGTSVYRMEHIASEN</sequence>
<evidence type="ECO:0000256" key="1">
    <source>
        <dbReference type="ARBA" id="ARBA00004651"/>
    </source>
</evidence>
<evidence type="ECO:0000256" key="11">
    <source>
        <dbReference type="ARBA" id="ARBA00023224"/>
    </source>
</evidence>
<dbReference type="PANTHER" id="PTHR24234">
    <property type="entry name" value="LYSOPHOSPHATIDIC ACID RECEPTOR 5/SPHINGOSYLPHOSPHORYLCHOLINE RECEPTOR"/>
    <property type="match status" value="1"/>
</dbReference>
<evidence type="ECO:0000259" key="14">
    <source>
        <dbReference type="PROSITE" id="PS50262"/>
    </source>
</evidence>
<dbReference type="PROSITE" id="PS50262">
    <property type="entry name" value="G_PROTEIN_RECEP_F1_2"/>
    <property type="match status" value="1"/>
</dbReference>
<feature type="transmembrane region" description="Helical" evidence="13">
    <location>
        <begin position="103"/>
        <end position="123"/>
    </location>
</feature>
<feature type="transmembrane region" description="Helical" evidence="13">
    <location>
        <begin position="135"/>
        <end position="157"/>
    </location>
</feature>
<dbReference type="PROSITE" id="PS00237">
    <property type="entry name" value="G_PROTEIN_RECEP_F1_1"/>
    <property type="match status" value="1"/>
</dbReference>
<dbReference type="InterPro" id="IPR017452">
    <property type="entry name" value="GPCR_Rhodpsn_7TM"/>
</dbReference>
<keyword evidence="6 12" id="KW-0297">G-protein coupled receptor</keyword>
<comment type="similarity">
    <text evidence="2 12">Belongs to the G-protein coupled receptor 1 family.</text>
</comment>
<dbReference type="SUPFAM" id="SSF81321">
    <property type="entry name" value="Family A G protein-coupled receptor-like"/>
    <property type="match status" value="1"/>
</dbReference>
<keyword evidence="7 13" id="KW-0472">Membrane</keyword>
<evidence type="ECO:0000256" key="2">
    <source>
        <dbReference type="ARBA" id="ARBA00010663"/>
    </source>
</evidence>
<keyword evidence="10" id="KW-0325">Glycoprotein</keyword>
<keyword evidence="11 12" id="KW-0807">Transducer</keyword>
<dbReference type="Gene3D" id="1.20.1070.10">
    <property type="entry name" value="Rhodopsin 7-helix transmembrane proteins"/>
    <property type="match status" value="1"/>
</dbReference>
<accession>A0A401RPH6</accession>
<evidence type="ECO:0000256" key="6">
    <source>
        <dbReference type="ARBA" id="ARBA00023040"/>
    </source>
</evidence>
<feature type="transmembrane region" description="Helical" evidence="13">
    <location>
        <begin position="185"/>
        <end position="206"/>
    </location>
</feature>
<dbReference type="OMA" id="SLCELMY"/>
<keyword evidence="9 12" id="KW-0675">Receptor</keyword>
<evidence type="ECO:0000256" key="12">
    <source>
        <dbReference type="RuleBase" id="RU000688"/>
    </source>
</evidence>
<evidence type="ECO:0000256" key="7">
    <source>
        <dbReference type="ARBA" id="ARBA00023136"/>
    </source>
</evidence>
<keyword evidence="3" id="KW-1003">Cell membrane</keyword>
<dbReference type="STRING" id="137246.A0A401RPH6"/>
<dbReference type="InterPro" id="IPR000276">
    <property type="entry name" value="GPCR_Rhodpsn"/>
</dbReference>
<evidence type="ECO:0000256" key="4">
    <source>
        <dbReference type="ARBA" id="ARBA00022692"/>
    </source>
</evidence>
<gene>
    <name evidence="15" type="ORF">chiPu_0021255</name>
</gene>
<evidence type="ECO:0000256" key="5">
    <source>
        <dbReference type="ARBA" id="ARBA00022989"/>
    </source>
</evidence>
<protein>
    <recommendedName>
        <fullName evidence="14">G-protein coupled receptors family 1 profile domain-containing protein</fullName>
    </recommendedName>
</protein>
<dbReference type="PANTHER" id="PTHR24234:SF7">
    <property type="entry name" value="G-PROTEIN COUPLED RECEPTOR 132-RELATED"/>
    <property type="match status" value="1"/>
</dbReference>
<feature type="transmembrane region" description="Helical" evidence="13">
    <location>
        <begin position="23"/>
        <end position="46"/>
    </location>
</feature>
<reference evidence="15 16" key="1">
    <citation type="journal article" date="2018" name="Nat. Ecol. Evol.">
        <title>Shark genomes provide insights into elasmobranch evolution and the origin of vertebrates.</title>
        <authorList>
            <person name="Hara Y"/>
            <person name="Yamaguchi K"/>
            <person name="Onimaru K"/>
            <person name="Kadota M"/>
            <person name="Koyanagi M"/>
            <person name="Keeley SD"/>
            <person name="Tatsumi K"/>
            <person name="Tanaka K"/>
            <person name="Motone F"/>
            <person name="Kageyama Y"/>
            <person name="Nozu R"/>
            <person name="Adachi N"/>
            <person name="Nishimura O"/>
            <person name="Nakagawa R"/>
            <person name="Tanegashima C"/>
            <person name="Kiyatake I"/>
            <person name="Matsumoto R"/>
            <person name="Murakumo K"/>
            <person name="Nishida K"/>
            <person name="Terakita A"/>
            <person name="Kuratani S"/>
            <person name="Sato K"/>
            <person name="Hyodo S Kuraku.S."/>
        </authorList>
    </citation>
    <scope>NUCLEOTIDE SEQUENCE [LARGE SCALE GENOMIC DNA]</scope>
</reference>
<dbReference type="GO" id="GO:0005886">
    <property type="term" value="C:plasma membrane"/>
    <property type="evidence" value="ECO:0007669"/>
    <property type="project" value="UniProtKB-SubCell"/>
</dbReference>
<feature type="transmembrane region" description="Helical" evidence="13">
    <location>
        <begin position="226"/>
        <end position="246"/>
    </location>
</feature>
<dbReference type="Pfam" id="PF00001">
    <property type="entry name" value="7tm_1"/>
    <property type="match status" value="1"/>
</dbReference>
<comment type="subcellular location">
    <subcellularLocation>
        <location evidence="1">Cell membrane</location>
        <topology evidence="1">Multi-pass membrane protein</topology>
    </subcellularLocation>
</comment>
<dbReference type="GO" id="GO:0010972">
    <property type="term" value="P:negative regulation of G2/M transition of mitotic cell cycle"/>
    <property type="evidence" value="ECO:0007669"/>
    <property type="project" value="TreeGrafter"/>
</dbReference>
<dbReference type="AlphaFoldDB" id="A0A401RPH6"/>
<dbReference type="GO" id="GO:0004930">
    <property type="term" value="F:G protein-coupled receptor activity"/>
    <property type="evidence" value="ECO:0007669"/>
    <property type="project" value="UniProtKB-KW"/>
</dbReference>
<dbReference type="PRINTS" id="PR01157">
    <property type="entry name" value="P2YPURNOCPTR"/>
</dbReference>
<dbReference type="FunFam" id="1.20.1070.10:FF:000065">
    <property type="entry name" value="G-protein coupled receptor 4"/>
    <property type="match status" value="1"/>
</dbReference>
<dbReference type="OrthoDB" id="8953154at2759"/>
<feature type="domain" description="G-protein coupled receptors family 1 profile" evidence="14">
    <location>
        <begin position="36"/>
        <end position="288"/>
    </location>
</feature>
<comment type="caution">
    <text evidence="15">The sequence shown here is derived from an EMBL/GenBank/DDBJ whole genome shotgun (WGS) entry which is preliminary data.</text>
</comment>
<evidence type="ECO:0000256" key="10">
    <source>
        <dbReference type="ARBA" id="ARBA00023180"/>
    </source>
</evidence>
<dbReference type="GO" id="GO:0000082">
    <property type="term" value="P:G1/S transition of mitotic cell cycle"/>
    <property type="evidence" value="ECO:0007669"/>
    <property type="project" value="TreeGrafter"/>
</dbReference>
<organism evidence="15 16">
    <name type="scientific">Chiloscyllium punctatum</name>
    <name type="common">Brownbanded bambooshark</name>
    <name type="synonym">Hemiscyllium punctatum</name>
    <dbReference type="NCBI Taxonomy" id="137246"/>
    <lineage>
        <taxon>Eukaryota</taxon>
        <taxon>Metazoa</taxon>
        <taxon>Chordata</taxon>
        <taxon>Craniata</taxon>
        <taxon>Vertebrata</taxon>
        <taxon>Chondrichthyes</taxon>
        <taxon>Elasmobranchii</taxon>
        <taxon>Galeomorphii</taxon>
        <taxon>Galeoidea</taxon>
        <taxon>Orectolobiformes</taxon>
        <taxon>Hemiscylliidae</taxon>
        <taxon>Chiloscyllium</taxon>
    </lineage>
</organism>
<dbReference type="Proteomes" id="UP000287033">
    <property type="component" value="Unassembled WGS sequence"/>
</dbReference>
<evidence type="ECO:0000256" key="13">
    <source>
        <dbReference type="SAM" id="Phobius"/>
    </source>
</evidence>
<feature type="transmembrane region" description="Helical" evidence="13">
    <location>
        <begin position="266"/>
        <end position="287"/>
    </location>
</feature>
<proteinExistence type="inferred from homology"/>
<keyword evidence="4 12" id="KW-0812">Transmembrane</keyword>
<evidence type="ECO:0000313" key="15">
    <source>
        <dbReference type="EMBL" id="GCC20069.1"/>
    </source>
</evidence>
<evidence type="ECO:0000256" key="9">
    <source>
        <dbReference type="ARBA" id="ARBA00023170"/>
    </source>
</evidence>